<feature type="transmembrane region" description="Helical" evidence="5">
    <location>
        <begin position="20"/>
        <end position="40"/>
    </location>
</feature>
<feature type="transmembrane region" description="Helical" evidence="5">
    <location>
        <begin position="150"/>
        <end position="171"/>
    </location>
</feature>
<gene>
    <name evidence="7" type="ORF">Q9L58_007573</name>
</gene>
<feature type="transmembrane region" description="Helical" evidence="5">
    <location>
        <begin position="52"/>
        <end position="74"/>
    </location>
</feature>
<evidence type="ECO:0000256" key="4">
    <source>
        <dbReference type="ARBA" id="ARBA00023136"/>
    </source>
</evidence>
<sequence>MSILSTLATPGPWHALTFGALFGTQFYQTFVGGIIAYKALPRPMFSQLQQRVFPVYFTLQSVLPALVLITHPTASVPSLLTTSSPYFYNTTVPLLLVISTSILNLVVIGPATTAVMRKRKIQETKEGKKYYDEGPKSETMKKLNSKFGRIHGISSLLGLVGFMGAAAYGVVLGSNLNF</sequence>
<dbReference type="EMBL" id="JBBBZM010000122">
    <property type="protein sequence ID" value="KAL0633541.1"/>
    <property type="molecule type" value="Genomic_DNA"/>
</dbReference>
<name>A0ABR3GCI8_9PEZI</name>
<dbReference type="PANTHER" id="PTHR23241:SF102">
    <property type="entry name" value="LD23009P"/>
    <property type="match status" value="1"/>
</dbReference>
<evidence type="ECO:0000313" key="7">
    <source>
        <dbReference type="EMBL" id="KAL0633541.1"/>
    </source>
</evidence>
<dbReference type="InterPro" id="IPR053009">
    <property type="entry name" value="Xanthocillin_Biosynth-Assoc"/>
</dbReference>
<comment type="subcellular location">
    <subcellularLocation>
        <location evidence="1">Membrane</location>
    </subcellularLocation>
</comment>
<dbReference type="Pfam" id="PF13664">
    <property type="entry name" value="DUF4149"/>
    <property type="match status" value="1"/>
</dbReference>
<keyword evidence="2 5" id="KW-0812">Transmembrane</keyword>
<protein>
    <recommendedName>
        <fullName evidence="6">TMEM205-like domain-containing protein</fullName>
    </recommendedName>
</protein>
<dbReference type="InterPro" id="IPR025423">
    <property type="entry name" value="TMEM205-like"/>
</dbReference>
<keyword evidence="8" id="KW-1185">Reference proteome</keyword>
<evidence type="ECO:0000313" key="8">
    <source>
        <dbReference type="Proteomes" id="UP001447188"/>
    </source>
</evidence>
<evidence type="ECO:0000256" key="3">
    <source>
        <dbReference type="ARBA" id="ARBA00022989"/>
    </source>
</evidence>
<evidence type="ECO:0000256" key="1">
    <source>
        <dbReference type="ARBA" id="ARBA00004370"/>
    </source>
</evidence>
<dbReference type="PANTHER" id="PTHR23241">
    <property type="entry name" value="LATE EMBRYOGENESIS ABUNDANT PLANTS LEA-RELATED"/>
    <property type="match status" value="1"/>
</dbReference>
<keyword evidence="4 5" id="KW-0472">Membrane</keyword>
<evidence type="ECO:0000256" key="2">
    <source>
        <dbReference type="ARBA" id="ARBA00022692"/>
    </source>
</evidence>
<organism evidence="7 8">
    <name type="scientific">Discina gigas</name>
    <dbReference type="NCBI Taxonomy" id="1032678"/>
    <lineage>
        <taxon>Eukaryota</taxon>
        <taxon>Fungi</taxon>
        <taxon>Dikarya</taxon>
        <taxon>Ascomycota</taxon>
        <taxon>Pezizomycotina</taxon>
        <taxon>Pezizomycetes</taxon>
        <taxon>Pezizales</taxon>
        <taxon>Discinaceae</taxon>
        <taxon>Discina</taxon>
    </lineage>
</organism>
<proteinExistence type="predicted"/>
<reference evidence="7 8" key="1">
    <citation type="submission" date="2024-02" db="EMBL/GenBank/DDBJ databases">
        <title>Discinaceae phylogenomics.</title>
        <authorList>
            <person name="Dirks A.C."/>
            <person name="James T.Y."/>
        </authorList>
    </citation>
    <scope>NUCLEOTIDE SEQUENCE [LARGE SCALE GENOMIC DNA]</scope>
    <source>
        <strain evidence="7 8">ACD0624</strain>
    </source>
</reference>
<evidence type="ECO:0000259" key="6">
    <source>
        <dbReference type="Pfam" id="PF13664"/>
    </source>
</evidence>
<evidence type="ECO:0000256" key="5">
    <source>
        <dbReference type="SAM" id="Phobius"/>
    </source>
</evidence>
<feature type="transmembrane region" description="Helical" evidence="5">
    <location>
        <begin position="94"/>
        <end position="116"/>
    </location>
</feature>
<dbReference type="Proteomes" id="UP001447188">
    <property type="component" value="Unassembled WGS sequence"/>
</dbReference>
<feature type="domain" description="TMEM205-like" evidence="6">
    <location>
        <begin position="16"/>
        <end position="120"/>
    </location>
</feature>
<comment type="caution">
    <text evidence="7">The sequence shown here is derived from an EMBL/GenBank/DDBJ whole genome shotgun (WGS) entry which is preliminary data.</text>
</comment>
<accession>A0ABR3GCI8</accession>
<keyword evidence="3 5" id="KW-1133">Transmembrane helix</keyword>